<feature type="transmembrane region" description="Helical" evidence="3">
    <location>
        <begin position="149"/>
        <end position="169"/>
    </location>
</feature>
<dbReference type="EMBL" id="VINQ01000029">
    <property type="protein sequence ID" value="KAA0909641.1"/>
    <property type="molecule type" value="Genomic_DNA"/>
</dbReference>
<dbReference type="Pfam" id="PF01312">
    <property type="entry name" value="Bac_export_2"/>
    <property type="match status" value="1"/>
</dbReference>
<keyword evidence="3" id="KW-0472">Membrane</keyword>
<dbReference type="Gene3D" id="3.40.1690.10">
    <property type="entry name" value="secretion proteins EscU"/>
    <property type="match status" value="1"/>
</dbReference>
<evidence type="ECO:0000256" key="3">
    <source>
        <dbReference type="SAM" id="Phobius"/>
    </source>
</evidence>
<feature type="region of interest" description="Disordered" evidence="2">
    <location>
        <begin position="225"/>
        <end position="247"/>
    </location>
</feature>
<feature type="compositionally biased region" description="Basic and acidic residues" evidence="2">
    <location>
        <begin position="7"/>
        <end position="24"/>
    </location>
</feature>
<dbReference type="RefSeq" id="WP_111364884.1">
    <property type="nucleotide sequence ID" value="NZ_VINQ01000029.1"/>
</dbReference>
<keyword evidence="5" id="KW-1185">Reference proteome</keyword>
<dbReference type="PANTHER" id="PTHR30531:SF12">
    <property type="entry name" value="FLAGELLAR BIOSYNTHETIC PROTEIN FLHB"/>
    <property type="match status" value="1"/>
</dbReference>
<dbReference type="AlphaFoldDB" id="A0A5A9YXI9"/>
<reference evidence="4 5" key="1">
    <citation type="submission" date="2019-07" db="EMBL/GenBank/DDBJ databases">
        <title>Aquicoccus porphyridii gen. nov., sp. nov., isolated from a small marine red alga, Porphyridium marinum.</title>
        <authorList>
            <person name="Liu L."/>
        </authorList>
    </citation>
    <scope>NUCLEOTIDE SEQUENCE [LARGE SCALE GENOMIC DNA]</scope>
    <source>
        <strain evidence="4 5">L1 8-17</strain>
    </source>
</reference>
<organism evidence="4 5">
    <name type="scientific">Aquicoccus porphyridii</name>
    <dbReference type="NCBI Taxonomy" id="1852029"/>
    <lineage>
        <taxon>Bacteria</taxon>
        <taxon>Pseudomonadati</taxon>
        <taxon>Pseudomonadota</taxon>
        <taxon>Alphaproteobacteria</taxon>
        <taxon>Rhodobacterales</taxon>
        <taxon>Paracoccaceae</taxon>
        <taxon>Aquicoccus</taxon>
    </lineage>
</organism>
<proteinExistence type="inferred from homology"/>
<keyword evidence="3" id="KW-1133">Transmembrane helix</keyword>
<dbReference type="PRINTS" id="PR00950">
    <property type="entry name" value="TYPE3IMSPROT"/>
</dbReference>
<dbReference type="GO" id="GO:0005886">
    <property type="term" value="C:plasma membrane"/>
    <property type="evidence" value="ECO:0007669"/>
    <property type="project" value="TreeGrafter"/>
</dbReference>
<keyword evidence="4" id="KW-0282">Flagellum</keyword>
<keyword evidence="4" id="KW-0969">Cilium</keyword>
<keyword evidence="3" id="KW-0812">Transmembrane</keyword>
<comment type="similarity">
    <text evidence="1">Belongs to the type III secretion exporter family.</text>
</comment>
<accession>A0A5A9YXI9</accession>
<feature type="transmembrane region" description="Helical" evidence="3">
    <location>
        <begin position="32"/>
        <end position="51"/>
    </location>
</feature>
<dbReference type="InterPro" id="IPR006135">
    <property type="entry name" value="T3SS_substrate_exporter"/>
</dbReference>
<dbReference type="Proteomes" id="UP000325291">
    <property type="component" value="Unassembled WGS sequence"/>
</dbReference>
<feature type="transmembrane region" description="Helical" evidence="3">
    <location>
        <begin position="93"/>
        <end position="113"/>
    </location>
</feature>
<feature type="transmembrane region" description="Helical" evidence="3">
    <location>
        <begin position="189"/>
        <end position="214"/>
    </location>
</feature>
<keyword evidence="4" id="KW-0966">Cell projection</keyword>
<gene>
    <name evidence="4" type="ORF">FLO80_20670</name>
</gene>
<feature type="region of interest" description="Disordered" evidence="2">
    <location>
        <begin position="1"/>
        <end position="24"/>
    </location>
</feature>
<dbReference type="GO" id="GO:0009306">
    <property type="term" value="P:protein secretion"/>
    <property type="evidence" value="ECO:0007669"/>
    <property type="project" value="InterPro"/>
</dbReference>
<dbReference type="PANTHER" id="PTHR30531">
    <property type="entry name" value="FLAGELLAR BIOSYNTHETIC PROTEIN FLHB"/>
    <property type="match status" value="1"/>
</dbReference>
<evidence type="ECO:0000313" key="5">
    <source>
        <dbReference type="Proteomes" id="UP000325291"/>
    </source>
</evidence>
<evidence type="ECO:0000256" key="2">
    <source>
        <dbReference type="SAM" id="MobiDB-lite"/>
    </source>
</evidence>
<dbReference type="InterPro" id="IPR029025">
    <property type="entry name" value="T3SS_substrate_exporter_C"/>
</dbReference>
<comment type="caution">
    <text evidence="4">The sequence shown here is derived from an EMBL/GenBank/DDBJ whole genome shotgun (WGS) entry which is preliminary data.</text>
</comment>
<evidence type="ECO:0000313" key="4">
    <source>
        <dbReference type="EMBL" id="KAA0909641.1"/>
    </source>
</evidence>
<evidence type="ECO:0000256" key="1">
    <source>
        <dbReference type="ARBA" id="ARBA00010690"/>
    </source>
</evidence>
<dbReference type="SUPFAM" id="SSF160544">
    <property type="entry name" value="EscU C-terminal domain-like"/>
    <property type="match status" value="1"/>
</dbReference>
<name>A0A5A9YXI9_9RHOB</name>
<sequence length="363" mass="39557">MSGDDDGATKRHDPTQKKLDDARRKGEVPRSLDLAAAAGYAGLLICFWALGEPAVMQIGASLQSLIANAGALTRPGLEAQGAWAMRTAIAETIGILAGWFLIPGLFVVLALLAQRGFAFSPEKAQFKLSRISPIQNAKKKYGLSGLFEFIKSFVKLVIYSTILGLFLHANLDRIGTTLMTGPGPATLLLAQIMMEFLLIIVLIALAIGFIDLMWQQADHIRKNRMSDKELRDEHKETEGDPHMKQARRERGQQIAANRMLADVPGADVVIVNPTHFAVALKWDRRRGTAPTCVAKGQDVIAKRIRDLAIEAGVPIHSDPPTARALHATTEIGQEIAPEHYRAVAAAIRFADGLRRRARGSVTP</sequence>
<protein>
    <submittedName>
        <fullName evidence="4">Flagellar biosynthesis protein FlhB</fullName>
    </submittedName>
</protein>